<dbReference type="Gene3D" id="1.10.150.50">
    <property type="entry name" value="Transcription Factor, Ets-1"/>
    <property type="match status" value="1"/>
</dbReference>
<reference evidence="3 4" key="1">
    <citation type="journal article" date="2015" name="Proc. Natl. Acad. Sci. U.S.A.">
        <title>The resurrection genome of Boea hygrometrica: A blueprint for survival of dehydration.</title>
        <authorList>
            <person name="Xiao L."/>
            <person name="Yang G."/>
            <person name="Zhang L."/>
            <person name="Yang X."/>
            <person name="Zhao S."/>
            <person name="Ji Z."/>
            <person name="Zhou Q."/>
            <person name="Hu M."/>
            <person name="Wang Y."/>
            <person name="Chen M."/>
            <person name="Xu Y."/>
            <person name="Jin H."/>
            <person name="Xiao X."/>
            <person name="Hu G."/>
            <person name="Bao F."/>
            <person name="Hu Y."/>
            <person name="Wan P."/>
            <person name="Li L."/>
            <person name="Deng X."/>
            <person name="Kuang T."/>
            <person name="Xiang C."/>
            <person name="Zhu J.K."/>
            <person name="Oliver M.J."/>
            <person name="He Y."/>
        </authorList>
    </citation>
    <scope>NUCLEOTIDE SEQUENCE [LARGE SCALE GENOMIC DNA]</scope>
    <source>
        <strain evidence="4">cv. XS01</strain>
    </source>
</reference>
<accession>A0A2Z7BVS3</accession>
<proteinExistence type="predicted"/>
<organism evidence="3 4">
    <name type="scientific">Dorcoceras hygrometricum</name>
    <dbReference type="NCBI Taxonomy" id="472368"/>
    <lineage>
        <taxon>Eukaryota</taxon>
        <taxon>Viridiplantae</taxon>
        <taxon>Streptophyta</taxon>
        <taxon>Embryophyta</taxon>
        <taxon>Tracheophyta</taxon>
        <taxon>Spermatophyta</taxon>
        <taxon>Magnoliopsida</taxon>
        <taxon>eudicotyledons</taxon>
        <taxon>Gunneridae</taxon>
        <taxon>Pentapetalae</taxon>
        <taxon>asterids</taxon>
        <taxon>lamiids</taxon>
        <taxon>Lamiales</taxon>
        <taxon>Gesneriaceae</taxon>
        <taxon>Didymocarpoideae</taxon>
        <taxon>Trichosporeae</taxon>
        <taxon>Loxocarpinae</taxon>
        <taxon>Dorcoceras</taxon>
    </lineage>
</organism>
<protein>
    <recommendedName>
        <fullName evidence="2">SAM domain-containing protein</fullName>
    </recommendedName>
</protein>
<dbReference type="Pfam" id="PF00536">
    <property type="entry name" value="SAM_1"/>
    <property type="match status" value="1"/>
</dbReference>
<keyword evidence="1" id="KW-0677">Repeat</keyword>
<dbReference type="SUPFAM" id="SSF47769">
    <property type="entry name" value="SAM/Pointed domain"/>
    <property type="match status" value="1"/>
</dbReference>
<dbReference type="AlphaFoldDB" id="A0A2Z7BVS3"/>
<keyword evidence="4" id="KW-1185">Reference proteome</keyword>
<dbReference type="PROSITE" id="PS50105">
    <property type="entry name" value="SAM_DOMAIN"/>
    <property type="match status" value="1"/>
</dbReference>
<dbReference type="Proteomes" id="UP000250235">
    <property type="component" value="Unassembled WGS sequence"/>
</dbReference>
<evidence type="ECO:0000313" key="4">
    <source>
        <dbReference type="Proteomes" id="UP000250235"/>
    </source>
</evidence>
<name>A0A2Z7BVS3_9LAMI</name>
<gene>
    <name evidence="3" type="ORF">F511_20287</name>
</gene>
<feature type="domain" description="SAM" evidence="2">
    <location>
        <begin position="353"/>
        <end position="393"/>
    </location>
</feature>
<dbReference type="InterPro" id="IPR001660">
    <property type="entry name" value="SAM"/>
</dbReference>
<dbReference type="EMBL" id="KV003924">
    <property type="protein sequence ID" value="KZV36155.1"/>
    <property type="molecule type" value="Genomic_DNA"/>
</dbReference>
<sequence length="415" mass="45563">MANPHYTIALGRSGQTVAKEATGVSDGGTLSSWVRLGNKRSLTESFGTCTDDSYSSHNERTRGDTIGRSDIYSTNIDDSILDPEDLRLKLTCKRISRRIEREIEERRKEELHENVSRAVRASESPERSLLTRIPSVSGATEPFMMDSYISQVTNGARPTSAGRVAKYSSGFSVPRTAVEHLTHVPSTGHMDASRTSQFLISDPLACSDEGCFLTRIPLSRGGAEPPQMDPVGSYFSLSTSGERPQSYSSDILADYFNGFSAPITTVDRFPHMPSSFRLTDASRTAQFLLSDPLESSMPKFSLPTMSMVESPMPKFSLPTMSMVHVDSGNLVKELPPVTGSMFMTPFMDVLPPTVSNLLHSLGLGKYAINFIAEEIDMAALKQMGELDLKELGIPMGPRKKILSALHPPRTMRPIE</sequence>
<dbReference type="InterPro" id="IPR013761">
    <property type="entry name" value="SAM/pointed_sf"/>
</dbReference>
<dbReference type="CDD" id="cd09487">
    <property type="entry name" value="SAM_superfamily"/>
    <property type="match status" value="1"/>
</dbReference>
<dbReference type="SMART" id="SM00454">
    <property type="entry name" value="SAM"/>
    <property type="match status" value="1"/>
</dbReference>
<dbReference type="PANTHER" id="PTHR10627">
    <property type="entry name" value="SCP160"/>
    <property type="match status" value="1"/>
</dbReference>
<evidence type="ECO:0000256" key="1">
    <source>
        <dbReference type="ARBA" id="ARBA00022737"/>
    </source>
</evidence>
<dbReference type="PANTHER" id="PTHR10627:SF74">
    <property type="entry name" value="OS08G0526500 PROTEIN"/>
    <property type="match status" value="1"/>
</dbReference>
<evidence type="ECO:0000313" key="3">
    <source>
        <dbReference type="EMBL" id="KZV36155.1"/>
    </source>
</evidence>
<dbReference type="OrthoDB" id="76949at2759"/>
<evidence type="ECO:0000259" key="2">
    <source>
        <dbReference type="PROSITE" id="PS50105"/>
    </source>
</evidence>